<keyword evidence="1" id="KW-0812">Transmembrane</keyword>
<keyword evidence="1" id="KW-0472">Membrane</keyword>
<feature type="transmembrane region" description="Helical" evidence="1">
    <location>
        <begin position="96"/>
        <end position="115"/>
    </location>
</feature>
<gene>
    <name evidence="2" type="ORF">HLB23_25425</name>
</gene>
<dbReference type="EMBL" id="JABELX010000009">
    <property type="protein sequence ID" value="NNH73158.1"/>
    <property type="molecule type" value="Genomic_DNA"/>
</dbReference>
<sequence length="174" mass="18761">MSETRPATWANLAAWGTLLSVLPSGVWRVLVGLGVDLGWSAEQLEFQQVPGSGTVYMIVLSAASLGCAAMTFALVKPWGERIPSWFPVVAGRRVPPALPATVSLIGAAMLTSIVIMSVANWDRVSGFSDNPKSGWAVLMAACYLSAAAWPILLLAVTVDYLRRHRRIPQRQQAE</sequence>
<keyword evidence="1" id="KW-1133">Transmembrane helix</keyword>
<proteinExistence type="predicted"/>
<feature type="transmembrane region" description="Helical" evidence="1">
    <location>
        <begin position="135"/>
        <end position="161"/>
    </location>
</feature>
<organism evidence="2 3">
    <name type="scientific">Nocardia uniformis</name>
    <dbReference type="NCBI Taxonomy" id="53432"/>
    <lineage>
        <taxon>Bacteria</taxon>
        <taxon>Bacillati</taxon>
        <taxon>Actinomycetota</taxon>
        <taxon>Actinomycetes</taxon>
        <taxon>Mycobacteriales</taxon>
        <taxon>Nocardiaceae</taxon>
        <taxon>Nocardia</taxon>
    </lineage>
</organism>
<name>A0A849C5V3_9NOCA</name>
<evidence type="ECO:0000313" key="3">
    <source>
        <dbReference type="Proteomes" id="UP000586827"/>
    </source>
</evidence>
<reference evidence="2 3" key="1">
    <citation type="submission" date="2020-05" db="EMBL/GenBank/DDBJ databases">
        <title>MicrobeNet Type strains.</title>
        <authorList>
            <person name="Nicholson A.C."/>
        </authorList>
    </citation>
    <scope>NUCLEOTIDE SEQUENCE [LARGE SCALE GENOMIC DNA]</scope>
    <source>
        <strain evidence="2 3">JCM 3224</strain>
    </source>
</reference>
<comment type="caution">
    <text evidence="2">The sequence shown here is derived from an EMBL/GenBank/DDBJ whole genome shotgun (WGS) entry which is preliminary data.</text>
</comment>
<keyword evidence="3" id="KW-1185">Reference proteome</keyword>
<dbReference type="Proteomes" id="UP000586827">
    <property type="component" value="Unassembled WGS sequence"/>
</dbReference>
<evidence type="ECO:0000256" key="1">
    <source>
        <dbReference type="SAM" id="Phobius"/>
    </source>
</evidence>
<accession>A0A849C5V3</accession>
<feature type="transmembrane region" description="Helical" evidence="1">
    <location>
        <begin position="12"/>
        <end position="35"/>
    </location>
</feature>
<dbReference type="AlphaFoldDB" id="A0A849C5V3"/>
<feature type="transmembrane region" description="Helical" evidence="1">
    <location>
        <begin position="55"/>
        <end position="75"/>
    </location>
</feature>
<protein>
    <submittedName>
        <fullName evidence="2">Uncharacterized protein</fullName>
    </submittedName>
</protein>
<evidence type="ECO:0000313" key="2">
    <source>
        <dbReference type="EMBL" id="NNH73158.1"/>
    </source>
</evidence>
<dbReference type="RefSeq" id="WP_067529717.1">
    <property type="nucleotide sequence ID" value="NZ_JABELX010000009.1"/>
</dbReference>